<organism evidence="16 17">
    <name type="scientific">Xylocopilactobacillus apicola</name>
    <dbReference type="NCBI Taxonomy" id="2932184"/>
    <lineage>
        <taxon>Bacteria</taxon>
        <taxon>Bacillati</taxon>
        <taxon>Bacillota</taxon>
        <taxon>Bacilli</taxon>
        <taxon>Lactobacillales</taxon>
        <taxon>Lactobacillaceae</taxon>
        <taxon>Xylocopilactobacillus</taxon>
    </lineage>
</organism>
<keyword evidence="10 14" id="KW-0694">RNA-binding</keyword>
<dbReference type="KEGG" id="xap:XA3_05980"/>
<dbReference type="EMBL" id="AP026802">
    <property type="protein sequence ID" value="BDR58157.1"/>
    <property type="molecule type" value="Genomic_DNA"/>
</dbReference>
<feature type="binding site" evidence="14">
    <location>
        <position position="306"/>
    </location>
    <ligand>
        <name>S-adenosyl-L-methionine</name>
        <dbReference type="ChEBI" id="CHEBI:59789"/>
    </ligand>
</feature>
<dbReference type="FunFam" id="3.40.50.150:FF:000022">
    <property type="entry name" value="Ribosomal RNA small subunit methyltransferase B"/>
    <property type="match status" value="1"/>
</dbReference>
<evidence type="ECO:0000256" key="12">
    <source>
        <dbReference type="ARBA" id="ARBA00031088"/>
    </source>
</evidence>
<evidence type="ECO:0000256" key="9">
    <source>
        <dbReference type="ARBA" id="ARBA00022691"/>
    </source>
</evidence>
<keyword evidence="9 14" id="KW-0949">S-adenosyl-L-methionine</keyword>
<dbReference type="InterPro" id="IPR018314">
    <property type="entry name" value="RsmB/NOL1/NOP2-like_CS"/>
</dbReference>
<dbReference type="PRINTS" id="PR02008">
    <property type="entry name" value="RCMTFAMILY"/>
</dbReference>
<gene>
    <name evidence="16" type="ORF">XA3_05980</name>
</gene>
<dbReference type="InterPro" id="IPR035926">
    <property type="entry name" value="NusB-like_sf"/>
</dbReference>
<comment type="subcellular location">
    <subcellularLocation>
        <location evidence="2">Cytoplasm</location>
    </subcellularLocation>
</comment>
<name>A0AAU9DBG8_9LACO</name>
<dbReference type="Gene3D" id="1.10.940.10">
    <property type="entry name" value="NusB-like"/>
    <property type="match status" value="1"/>
</dbReference>
<keyword evidence="7 14" id="KW-0489">Methyltransferase</keyword>
<dbReference type="SUPFAM" id="SSF48013">
    <property type="entry name" value="NusB-like"/>
    <property type="match status" value="1"/>
</dbReference>
<dbReference type="InterPro" id="IPR001678">
    <property type="entry name" value="MeTrfase_RsmB-F_NOP2_dom"/>
</dbReference>
<evidence type="ECO:0000256" key="1">
    <source>
        <dbReference type="ARBA" id="ARBA00002724"/>
    </source>
</evidence>
<feature type="domain" description="SAM-dependent MTase RsmB/NOP-type" evidence="15">
    <location>
        <begin position="155"/>
        <end position="436"/>
    </location>
</feature>
<evidence type="ECO:0000256" key="13">
    <source>
        <dbReference type="ARBA" id="ARBA00047283"/>
    </source>
</evidence>
<dbReference type="InterPro" id="IPR049560">
    <property type="entry name" value="MeTrfase_RsmB-F_NOP2_cat"/>
</dbReference>
<dbReference type="PROSITE" id="PS51686">
    <property type="entry name" value="SAM_MT_RSMB_NOP"/>
    <property type="match status" value="1"/>
</dbReference>
<dbReference type="Gene3D" id="3.40.50.150">
    <property type="entry name" value="Vaccinia Virus protein VP39"/>
    <property type="match status" value="1"/>
</dbReference>
<dbReference type="Pfam" id="PF01029">
    <property type="entry name" value="NusB"/>
    <property type="match status" value="1"/>
</dbReference>
<dbReference type="Pfam" id="PF01189">
    <property type="entry name" value="Methyltr_RsmB-F"/>
    <property type="match status" value="1"/>
</dbReference>
<dbReference type="CDD" id="cd02440">
    <property type="entry name" value="AdoMet_MTases"/>
    <property type="match status" value="1"/>
</dbReference>
<evidence type="ECO:0000313" key="17">
    <source>
        <dbReference type="Proteomes" id="UP001321861"/>
    </source>
</evidence>
<dbReference type="PANTHER" id="PTHR22807">
    <property type="entry name" value="NOP2 YEAST -RELATED NOL1/NOP2/FMU SUN DOMAIN-CONTAINING"/>
    <property type="match status" value="1"/>
</dbReference>
<evidence type="ECO:0000256" key="10">
    <source>
        <dbReference type="ARBA" id="ARBA00022884"/>
    </source>
</evidence>
<dbReference type="InterPro" id="IPR004573">
    <property type="entry name" value="rRNA_ssu_MeTfrase_B"/>
</dbReference>
<evidence type="ECO:0000256" key="3">
    <source>
        <dbReference type="ARBA" id="ARBA00007494"/>
    </source>
</evidence>
<feature type="active site" description="Nucleophile" evidence="14">
    <location>
        <position position="378"/>
    </location>
</feature>
<dbReference type="RefSeq" id="WP_317636075.1">
    <property type="nucleotide sequence ID" value="NZ_AP026802.1"/>
</dbReference>
<dbReference type="InterPro" id="IPR054728">
    <property type="entry name" value="RsmB-like_ferredoxin"/>
</dbReference>
<dbReference type="EC" id="2.1.1.176" evidence="4"/>
<evidence type="ECO:0000256" key="7">
    <source>
        <dbReference type="ARBA" id="ARBA00022603"/>
    </source>
</evidence>
<dbReference type="AlphaFoldDB" id="A0AAU9DBG8"/>
<dbReference type="InterPro" id="IPR006027">
    <property type="entry name" value="NusB_RsmB_TIM44"/>
</dbReference>
<dbReference type="GO" id="GO:0005737">
    <property type="term" value="C:cytoplasm"/>
    <property type="evidence" value="ECO:0007669"/>
    <property type="project" value="UniProtKB-SubCell"/>
</dbReference>
<dbReference type="InterPro" id="IPR023267">
    <property type="entry name" value="RCMT"/>
</dbReference>
<feature type="binding site" evidence="14">
    <location>
        <position position="325"/>
    </location>
    <ligand>
        <name>S-adenosyl-L-methionine</name>
        <dbReference type="ChEBI" id="CHEBI:59789"/>
    </ligand>
</feature>
<keyword evidence="17" id="KW-1185">Reference proteome</keyword>
<dbReference type="Proteomes" id="UP001321861">
    <property type="component" value="Chromosome"/>
</dbReference>
<feature type="binding site" evidence="14">
    <location>
        <position position="278"/>
    </location>
    <ligand>
        <name>S-adenosyl-L-methionine</name>
        <dbReference type="ChEBI" id="CHEBI:59789"/>
    </ligand>
</feature>
<proteinExistence type="inferred from homology"/>
<dbReference type="GO" id="GO:0008649">
    <property type="term" value="F:rRNA methyltransferase activity"/>
    <property type="evidence" value="ECO:0007669"/>
    <property type="project" value="InterPro"/>
</dbReference>
<comment type="catalytic activity">
    <reaction evidence="13">
        <text>cytidine(967) in 16S rRNA + S-adenosyl-L-methionine = 5-methylcytidine(967) in 16S rRNA + S-adenosyl-L-homocysteine + H(+)</text>
        <dbReference type="Rhea" id="RHEA:42748"/>
        <dbReference type="Rhea" id="RHEA-COMP:10219"/>
        <dbReference type="Rhea" id="RHEA-COMP:10220"/>
        <dbReference type="ChEBI" id="CHEBI:15378"/>
        <dbReference type="ChEBI" id="CHEBI:57856"/>
        <dbReference type="ChEBI" id="CHEBI:59789"/>
        <dbReference type="ChEBI" id="CHEBI:74483"/>
        <dbReference type="ChEBI" id="CHEBI:82748"/>
        <dbReference type="EC" id="2.1.1.176"/>
    </reaction>
</comment>
<sequence>MSIKNSVRYLTFLALEEILIDQRYSNQVIDYYLKNYQLSDADRRLFTNLVYGVTFYDLRLNFELSSFLKVAKTDARVLLIIKIAIFQMFYLSKIPDYAAVNEAIEITKVVKRGNVKFVTAVLHQARRAGLRPVKEIKDPIKREAMTYSMPDWLVAKLNDQLGTAKTEAIFQSLLEKPRISLRVNTKKISRDEFLARDSDFYEPSKISPVGVIAKNGSVVHSKEFVAGELTVQDESSQLVGVNLSIKENDVILDACAAPGGKTTHMAQYLSTGVVHAFDVTPKKIAVIKENVNRLGLNEVVETHCADILDLDQVMPDVSFDKILVDAPCSGFGLLRRKPEVKYNHETSDIISAKCLQLDILKQVALHLKPGGLLLYSTCTIFKEETQEVVEDFLQNQPDFKLAKLTTNPKGQRESILQLYPDDYLTDGFFIALMQKKEA</sequence>
<dbReference type="InterPro" id="IPR029063">
    <property type="entry name" value="SAM-dependent_MTases_sf"/>
</dbReference>
<evidence type="ECO:0000256" key="14">
    <source>
        <dbReference type="PROSITE-ProRule" id="PRU01023"/>
    </source>
</evidence>
<evidence type="ECO:0000256" key="4">
    <source>
        <dbReference type="ARBA" id="ARBA00012140"/>
    </source>
</evidence>
<dbReference type="NCBIfam" id="NF011494">
    <property type="entry name" value="PRK14902.1"/>
    <property type="match status" value="1"/>
</dbReference>
<accession>A0AAU9DBG8</accession>
<comment type="function">
    <text evidence="1">Specifically methylates the cytosine at position 967 (m5C967) of 16S rRNA.</text>
</comment>
<evidence type="ECO:0000259" key="15">
    <source>
        <dbReference type="PROSITE" id="PS51686"/>
    </source>
</evidence>
<dbReference type="PROSITE" id="PS01153">
    <property type="entry name" value="NOL1_NOP2_SUN"/>
    <property type="match status" value="1"/>
</dbReference>
<evidence type="ECO:0000313" key="16">
    <source>
        <dbReference type="EMBL" id="BDR58157.1"/>
    </source>
</evidence>
<comment type="similarity">
    <text evidence="3 14">Belongs to the class I-like SAM-binding methyltransferase superfamily. RsmB/NOP family.</text>
</comment>
<evidence type="ECO:0000256" key="5">
    <source>
        <dbReference type="ARBA" id="ARBA00022490"/>
    </source>
</evidence>
<dbReference type="GO" id="GO:0003723">
    <property type="term" value="F:RNA binding"/>
    <property type="evidence" value="ECO:0007669"/>
    <property type="project" value="UniProtKB-UniRule"/>
</dbReference>
<evidence type="ECO:0000256" key="2">
    <source>
        <dbReference type="ARBA" id="ARBA00004496"/>
    </source>
</evidence>
<reference evidence="16 17" key="1">
    <citation type="journal article" date="2023" name="Microbiol. Spectr.">
        <title>Symbiosis of Carpenter Bees with Uncharacterized Lactic Acid Bacteria Showing NAD Auxotrophy.</title>
        <authorList>
            <person name="Kawasaki S."/>
            <person name="Ozawa K."/>
            <person name="Mori T."/>
            <person name="Yamamoto A."/>
            <person name="Ito M."/>
            <person name="Ohkuma M."/>
            <person name="Sakamoto M."/>
            <person name="Matsutani M."/>
        </authorList>
    </citation>
    <scope>NUCLEOTIDE SEQUENCE [LARGE SCALE GENOMIC DNA]</scope>
    <source>
        <strain evidence="16 17">XA3</strain>
    </source>
</reference>
<dbReference type="SUPFAM" id="SSF53335">
    <property type="entry name" value="S-adenosyl-L-methionine-dependent methyltransferases"/>
    <property type="match status" value="1"/>
</dbReference>
<evidence type="ECO:0000256" key="6">
    <source>
        <dbReference type="ARBA" id="ARBA00022552"/>
    </source>
</evidence>
<keyword evidence="5" id="KW-0963">Cytoplasm</keyword>
<dbReference type="Gene3D" id="3.30.70.1170">
    <property type="entry name" value="Sun protein, domain 3"/>
    <property type="match status" value="1"/>
</dbReference>
<keyword evidence="6" id="KW-0698">rRNA processing</keyword>
<dbReference type="Pfam" id="PF22458">
    <property type="entry name" value="RsmF-B_ferredox"/>
    <property type="match status" value="1"/>
</dbReference>
<dbReference type="GO" id="GO:0006355">
    <property type="term" value="P:regulation of DNA-templated transcription"/>
    <property type="evidence" value="ECO:0007669"/>
    <property type="project" value="InterPro"/>
</dbReference>
<protein>
    <recommendedName>
        <fullName evidence="4">16S rRNA (cytosine(967)-C(5))-methyltransferase</fullName>
        <ecNumber evidence="4">2.1.1.176</ecNumber>
    </recommendedName>
    <alternativeName>
        <fullName evidence="11">16S rRNA m5C967 methyltransferase</fullName>
    </alternativeName>
    <alternativeName>
        <fullName evidence="12">rRNA (cytosine-C(5)-)-methyltransferase RsmB</fullName>
    </alternativeName>
</protein>
<evidence type="ECO:0000256" key="8">
    <source>
        <dbReference type="ARBA" id="ARBA00022679"/>
    </source>
</evidence>
<keyword evidence="8 14" id="KW-0808">Transferase</keyword>
<dbReference type="NCBIfam" id="TIGR00563">
    <property type="entry name" value="rsmB"/>
    <property type="match status" value="1"/>
</dbReference>
<dbReference type="PANTHER" id="PTHR22807:SF53">
    <property type="entry name" value="RIBOSOMAL RNA SMALL SUBUNIT METHYLTRANSFERASE B-RELATED"/>
    <property type="match status" value="1"/>
</dbReference>
<feature type="binding site" evidence="14">
    <location>
        <begin position="255"/>
        <end position="261"/>
    </location>
    <ligand>
        <name>S-adenosyl-L-methionine</name>
        <dbReference type="ChEBI" id="CHEBI:59789"/>
    </ligand>
</feature>
<evidence type="ECO:0000256" key="11">
    <source>
        <dbReference type="ARBA" id="ARBA00030399"/>
    </source>
</evidence>